<evidence type="ECO:0000313" key="4">
    <source>
        <dbReference type="Proteomes" id="UP001371456"/>
    </source>
</evidence>
<dbReference type="Pfam" id="PF13839">
    <property type="entry name" value="PC-Esterase"/>
    <property type="match status" value="1"/>
</dbReference>
<dbReference type="GO" id="GO:0005794">
    <property type="term" value="C:Golgi apparatus"/>
    <property type="evidence" value="ECO:0007669"/>
    <property type="project" value="TreeGrafter"/>
</dbReference>
<feature type="domain" description="Trichome birefringence-like C-terminal" evidence="2">
    <location>
        <begin position="2"/>
        <end position="137"/>
    </location>
</feature>
<dbReference type="AlphaFoldDB" id="A0AAN8TZ95"/>
<dbReference type="PANTHER" id="PTHR32285:SF184">
    <property type="entry name" value="PROTEIN TRICHOME BIREFRINGENCE-LIKE 19"/>
    <property type="match status" value="1"/>
</dbReference>
<accession>A0AAN8TZ95</accession>
<evidence type="ECO:0000256" key="1">
    <source>
        <dbReference type="ARBA" id="ARBA00007727"/>
    </source>
</evidence>
<gene>
    <name evidence="3" type="ORF">RDI58_004551</name>
</gene>
<organism evidence="3 4">
    <name type="scientific">Solanum bulbocastanum</name>
    <name type="common">Wild potato</name>
    <dbReference type="NCBI Taxonomy" id="147425"/>
    <lineage>
        <taxon>Eukaryota</taxon>
        <taxon>Viridiplantae</taxon>
        <taxon>Streptophyta</taxon>
        <taxon>Embryophyta</taxon>
        <taxon>Tracheophyta</taxon>
        <taxon>Spermatophyta</taxon>
        <taxon>Magnoliopsida</taxon>
        <taxon>eudicotyledons</taxon>
        <taxon>Gunneridae</taxon>
        <taxon>Pentapetalae</taxon>
        <taxon>asterids</taxon>
        <taxon>lamiids</taxon>
        <taxon>Solanales</taxon>
        <taxon>Solanaceae</taxon>
        <taxon>Solanoideae</taxon>
        <taxon>Solaneae</taxon>
        <taxon>Solanum</taxon>
    </lineage>
</organism>
<dbReference type="Proteomes" id="UP001371456">
    <property type="component" value="Unassembled WGS sequence"/>
</dbReference>
<reference evidence="3 4" key="1">
    <citation type="submission" date="2024-02" db="EMBL/GenBank/DDBJ databases">
        <title>de novo genome assembly of Solanum bulbocastanum strain 11H21.</title>
        <authorList>
            <person name="Hosaka A.J."/>
        </authorList>
    </citation>
    <scope>NUCLEOTIDE SEQUENCE [LARGE SCALE GENOMIC DNA]</scope>
    <source>
        <tissue evidence="3">Young leaves</tissue>
    </source>
</reference>
<name>A0AAN8TZ95_SOLBU</name>
<evidence type="ECO:0000259" key="2">
    <source>
        <dbReference type="Pfam" id="PF13839"/>
    </source>
</evidence>
<comment type="caution">
    <text evidence="3">The sequence shown here is derived from an EMBL/GenBank/DDBJ whole genome shotgun (WGS) entry which is preliminary data.</text>
</comment>
<protein>
    <recommendedName>
        <fullName evidence="2">Trichome birefringence-like C-terminal domain-containing protein</fullName>
    </recommendedName>
</protein>
<dbReference type="GO" id="GO:0016413">
    <property type="term" value="F:O-acetyltransferase activity"/>
    <property type="evidence" value="ECO:0007669"/>
    <property type="project" value="InterPro"/>
</dbReference>
<keyword evidence="4" id="KW-1185">Reference proteome</keyword>
<dbReference type="PANTHER" id="PTHR32285">
    <property type="entry name" value="PROTEIN TRICHOME BIREFRINGENCE-LIKE 9-RELATED"/>
    <property type="match status" value="1"/>
</dbReference>
<proteinExistence type="inferred from homology"/>
<dbReference type="InterPro" id="IPR029962">
    <property type="entry name" value="TBL"/>
</dbReference>
<dbReference type="EMBL" id="JBANQN010000002">
    <property type="protein sequence ID" value="KAK6796850.1"/>
    <property type="molecule type" value="Genomic_DNA"/>
</dbReference>
<evidence type="ECO:0000313" key="3">
    <source>
        <dbReference type="EMBL" id="KAK6796850.1"/>
    </source>
</evidence>
<comment type="similarity">
    <text evidence="1">Belongs to the PC-esterase family. TBL subfamily.</text>
</comment>
<dbReference type="InterPro" id="IPR026057">
    <property type="entry name" value="TBL_C"/>
</dbReference>
<sequence>MWNLYLDEPDESWVTKIQNFDYVIISSGTWFFHPTMLYLNHRLIGCVDCIEPNITHLISSFSYRMVFQTTFRAINNLKNYKGVTFLWTYSPGHFENGTWEQGGDCPRTMPFRRNEKVLEDSNLVFYKIQLQEFEIAQKEGDNKV</sequence>